<feature type="signal peptide" evidence="1">
    <location>
        <begin position="1"/>
        <end position="20"/>
    </location>
</feature>
<dbReference type="EMBL" id="CQAW01000011">
    <property type="protein sequence ID" value="CNH85596.1"/>
    <property type="molecule type" value="Genomic_DNA"/>
</dbReference>
<evidence type="ECO:0000256" key="1">
    <source>
        <dbReference type="SAM" id="SignalP"/>
    </source>
</evidence>
<dbReference type="PANTHER" id="PTHR37957:SF1">
    <property type="entry name" value="PHYTASE-LIKE DOMAIN-CONTAINING PROTEIN"/>
    <property type="match status" value="1"/>
</dbReference>
<dbReference type="AlphaFoldDB" id="A0A0T9PWX6"/>
<proteinExistence type="predicted"/>
<organism evidence="3 4">
    <name type="scientific">Yersinia thracica</name>
    <dbReference type="NCBI Taxonomy" id="2890319"/>
    <lineage>
        <taxon>Bacteria</taxon>
        <taxon>Pseudomonadati</taxon>
        <taxon>Pseudomonadota</taxon>
        <taxon>Gammaproteobacteria</taxon>
        <taxon>Enterobacterales</taxon>
        <taxon>Yersiniaceae</taxon>
        <taxon>Yersinia</taxon>
    </lineage>
</organism>
<accession>A0A0T9PWX6</accession>
<keyword evidence="1" id="KW-0732">Signal</keyword>
<reference evidence="4" key="1">
    <citation type="submission" date="2015-03" db="EMBL/GenBank/DDBJ databases">
        <authorList>
            <consortium name="Pathogen Informatics"/>
            <person name="Murphy D."/>
        </authorList>
    </citation>
    <scope>NUCLEOTIDE SEQUENCE [LARGE SCALE GENOMIC DNA]</scope>
    <source>
        <strain evidence="4">IP6945</strain>
    </source>
</reference>
<evidence type="ECO:0000259" key="2">
    <source>
        <dbReference type="Pfam" id="PF13449"/>
    </source>
</evidence>
<dbReference type="InterPro" id="IPR027372">
    <property type="entry name" value="Phytase-like_dom"/>
</dbReference>
<feature type="domain" description="Phytase-like" evidence="2">
    <location>
        <begin position="95"/>
        <end position="392"/>
    </location>
</feature>
<evidence type="ECO:0000313" key="4">
    <source>
        <dbReference type="Proteomes" id="UP000041882"/>
    </source>
</evidence>
<dbReference type="Proteomes" id="UP000041882">
    <property type="component" value="Unassembled WGS sequence"/>
</dbReference>
<gene>
    <name evidence="3" type="ORF">ERS008472_02505</name>
</gene>
<keyword evidence="4" id="KW-1185">Reference proteome</keyword>
<dbReference type="PANTHER" id="PTHR37957">
    <property type="entry name" value="BLR7070 PROTEIN"/>
    <property type="match status" value="1"/>
</dbReference>
<dbReference type="RefSeq" id="WP_050114601.1">
    <property type="nucleotide sequence ID" value="NZ_CQAW01000011.1"/>
</dbReference>
<sequence length="454" mass="49072">MKIKSVSLLISSLFPLLSYAATEVEVARYIVSFPGGEHVSYQGAFAKNFPQGLPVGIGSGLVFNGREGDDLLLTTVTDRGPNADAPAVGEQEAKIFANPDFVPLLMDIRVGGGKAVASNSRPLHDQQGPISGLPLPAGLIGSTNEVALSDTLKILQGDRRGLDTEGITADGKGGYWLCDEYGPFLIHIDSQGKILAKYGPSPEQGEQAVAGGLPNIIKWRQPNRGFEGITRLPDGRILAAVQSTLDVEGKSKSKAQFTRLISFDPTTGKTAMYGYPIDIDNYKKAKDAKVGDIVAVDNQHILLVEQGSDKDKQMINKIYLVDLSLATDLSAFDGKGKALEFDDAKELAKRGVKLAQKREVVDLRKLGWQQEKVEGLSLIDNRTLAVINDNDFGLQASLVDAEPKAKKIGDYQLNKQGNLSLDGKAVSTRIELRPLEKPESLSELWVLTLPQPLK</sequence>
<evidence type="ECO:0000313" key="3">
    <source>
        <dbReference type="EMBL" id="CNH85596.1"/>
    </source>
</evidence>
<feature type="chain" id="PRO_5006694918" evidence="1">
    <location>
        <begin position="21"/>
        <end position="454"/>
    </location>
</feature>
<name>A0A0T9PWX6_9GAMM</name>
<dbReference type="Pfam" id="PF13449">
    <property type="entry name" value="Phytase-like"/>
    <property type="match status" value="1"/>
</dbReference>
<protein>
    <submittedName>
        <fullName evidence="3">Uncharacterized protein conserved in bacteria</fullName>
    </submittedName>
</protein>